<sequence length="124" mass="13867">MELSIQIFICSYVNWCSSCSNVQIETAVNVSTVDWSGCTATRQYSMTVTNSDSVVLYRNSTSCCSGNLTIHYNIDQYSTVIDPGTNNNTQMNKFKNNTHSYHNITEAVILFSFFSAVILSNLSF</sequence>
<protein>
    <submittedName>
        <fullName evidence="1">Uncharacterized protein</fullName>
    </submittedName>
</protein>
<dbReference type="AlphaFoldDB" id="A0A8W8MUJ0"/>
<accession>A0A8W8MUJ0</accession>
<evidence type="ECO:0000313" key="2">
    <source>
        <dbReference type="Proteomes" id="UP000005408"/>
    </source>
</evidence>
<dbReference type="Proteomes" id="UP000005408">
    <property type="component" value="Unassembled WGS sequence"/>
</dbReference>
<reference evidence="1" key="1">
    <citation type="submission" date="2022-08" db="UniProtKB">
        <authorList>
            <consortium name="EnsemblMetazoa"/>
        </authorList>
    </citation>
    <scope>IDENTIFICATION</scope>
    <source>
        <strain evidence="1">05x7-T-G4-1.051#20</strain>
    </source>
</reference>
<proteinExistence type="predicted"/>
<dbReference type="EnsemblMetazoa" id="G35136.2">
    <property type="protein sequence ID" value="G35136.2:cds"/>
    <property type="gene ID" value="G35136"/>
</dbReference>
<name>A0A8W8MUJ0_MAGGI</name>
<evidence type="ECO:0000313" key="1">
    <source>
        <dbReference type="EnsemblMetazoa" id="G35136.2:cds"/>
    </source>
</evidence>
<organism evidence="1 2">
    <name type="scientific">Magallana gigas</name>
    <name type="common">Pacific oyster</name>
    <name type="synonym">Crassostrea gigas</name>
    <dbReference type="NCBI Taxonomy" id="29159"/>
    <lineage>
        <taxon>Eukaryota</taxon>
        <taxon>Metazoa</taxon>
        <taxon>Spiralia</taxon>
        <taxon>Lophotrochozoa</taxon>
        <taxon>Mollusca</taxon>
        <taxon>Bivalvia</taxon>
        <taxon>Autobranchia</taxon>
        <taxon>Pteriomorphia</taxon>
        <taxon>Ostreida</taxon>
        <taxon>Ostreoidea</taxon>
        <taxon>Ostreidae</taxon>
        <taxon>Magallana</taxon>
    </lineage>
</organism>
<keyword evidence="2" id="KW-1185">Reference proteome</keyword>